<organism evidence="10 11">
    <name type="scientific">Steinernema hermaphroditum</name>
    <dbReference type="NCBI Taxonomy" id="289476"/>
    <lineage>
        <taxon>Eukaryota</taxon>
        <taxon>Metazoa</taxon>
        <taxon>Ecdysozoa</taxon>
        <taxon>Nematoda</taxon>
        <taxon>Chromadorea</taxon>
        <taxon>Rhabditida</taxon>
        <taxon>Tylenchina</taxon>
        <taxon>Panagrolaimomorpha</taxon>
        <taxon>Strongyloidoidea</taxon>
        <taxon>Steinernematidae</taxon>
        <taxon>Steinernema</taxon>
    </lineage>
</organism>
<feature type="compositionally biased region" description="Basic and acidic residues" evidence="7">
    <location>
        <begin position="367"/>
        <end position="376"/>
    </location>
</feature>
<feature type="transmembrane region" description="Helical" evidence="8">
    <location>
        <begin position="278"/>
        <end position="301"/>
    </location>
</feature>
<comment type="similarity">
    <text evidence="6">Belongs to the TMEM104 family.</text>
</comment>
<feature type="transmembrane region" description="Helical" evidence="8">
    <location>
        <begin position="408"/>
        <end position="425"/>
    </location>
</feature>
<gene>
    <name evidence="10" type="ORF">QR680_002195</name>
</gene>
<feature type="transmembrane region" description="Helical" evidence="8">
    <location>
        <begin position="12"/>
        <end position="34"/>
    </location>
</feature>
<protein>
    <recommendedName>
        <fullName evidence="9">Amino acid transporter transmembrane domain-containing protein</fullName>
    </recommendedName>
</protein>
<keyword evidence="11" id="KW-1185">Reference proteome</keyword>
<evidence type="ECO:0000256" key="7">
    <source>
        <dbReference type="SAM" id="MobiDB-lite"/>
    </source>
</evidence>
<feature type="transmembrane region" description="Helical" evidence="8">
    <location>
        <begin position="321"/>
        <end position="344"/>
    </location>
</feature>
<keyword evidence="4 8" id="KW-0472">Membrane</keyword>
<comment type="subcellular location">
    <subcellularLocation>
        <location evidence="1">Membrane</location>
        <topology evidence="1">Multi-pass membrane protein</topology>
    </subcellularLocation>
</comment>
<dbReference type="Proteomes" id="UP001175271">
    <property type="component" value="Unassembled WGS sequence"/>
</dbReference>
<feature type="transmembrane region" description="Helical" evidence="8">
    <location>
        <begin position="236"/>
        <end position="257"/>
    </location>
</feature>
<evidence type="ECO:0000256" key="3">
    <source>
        <dbReference type="ARBA" id="ARBA00022989"/>
    </source>
</evidence>
<proteinExistence type="inferred from homology"/>
<feature type="transmembrane region" description="Helical" evidence="8">
    <location>
        <begin position="120"/>
        <end position="140"/>
    </location>
</feature>
<reference evidence="10" key="1">
    <citation type="submission" date="2023-06" db="EMBL/GenBank/DDBJ databases">
        <title>Genomic analysis of the entomopathogenic nematode Steinernema hermaphroditum.</title>
        <authorList>
            <person name="Schwarz E.M."/>
            <person name="Heppert J.K."/>
            <person name="Baniya A."/>
            <person name="Schwartz H.T."/>
            <person name="Tan C.-H."/>
            <person name="Antoshechkin I."/>
            <person name="Sternberg P.W."/>
            <person name="Goodrich-Blair H."/>
            <person name="Dillman A.R."/>
        </authorList>
    </citation>
    <scope>NUCLEOTIDE SEQUENCE</scope>
    <source>
        <strain evidence="10">PS9179</strain>
        <tissue evidence="10">Whole animal</tissue>
    </source>
</reference>
<feature type="transmembrane region" description="Helical" evidence="8">
    <location>
        <begin position="437"/>
        <end position="459"/>
    </location>
</feature>
<dbReference type="GO" id="GO:0016020">
    <property type="term" value="C:membrane"/>
    <property type="evidence" value="ECO:0007669"/>
    <property type="project" value="UniProtKB-SubCell"/>
</dbReference>
<evidence type="ECO:0000256" key="2">
    <source>
        <dbReference type="ARBA" id="ARBA00022692"/>
    </source>
</evidence>
<evidence type="ECO:0000256" key="6">
    <source>
        <dbReference type="ARBA" id="ARBA00038166"/>
    </source>
</evidence>
<evidence type="ECO:0000256" key="8">
    <source>
        <dbReference type="SAM" id="Phobius"/>
    </source>
</evidence>
<feature type="transmembrane region" description="Helical" evidence="8">
    <location>
        <begin position="479"/>
        <end position="500"/>
    </location>
</feature>
<accession>A0AA39LHP1</accession>
<dbReference type="AlphaFoldDB" id="A0AA39LHP1"/>
<dbReference type="InterPro" id="IPR013057">
    <property type="entry name" value="AA_transpt_TM"/>
</dbReference>
<dbReference type="EMBL" id="JAUCMV010000005">
    <property type="protein sequence ID" value="KAK0397623.1"/>
    <property type="molecule type" value="Genomic_DNA"/>
</dbReference>
<feature type="region of interest" description="Disordered" evidence="7">
    <location>
        <begin position="367"/>
        <end position="403"/>
    </location>
</feature>
<sequence length="505" mass="55842">MAGGGPADGQTYSTSVGLLYIFNLIVGTGALALPKAFQTAGYAMSVALLLLSSSVSYICATFIIECMGVANAYLDNDKEKKRINGYDGFATLSEQEQKAAFEINKRIEVSEMAHMFLGKFGVLLSYLFLTVYLFGDLAIYSTTVPKSLMNVICASTNGTTPTGHELCHEHWPEFLTRYAVYRFSVFMFMLIVTPMVLVGITRTKYVQLATSFSRWTAFILMIVLASAQLIKEGPEAAPPAANFSGFGSLFGVTVYAFMCHHSIPSLITPMRRKNSVHLMLFAVYVLVIVFYLTLSLTGSFAFESVQDVYTFNFFHDKNTSFLYLVTDYFLMLFPVFTLTSNYPIVAITLINNLKVLVTLFGNNESRETDTEQERLLSEASSSDEMDGPPREISPVPSSGPPNPTTSRIVLPIITLLLPTLLSMYTDNVLLLATVTGSYPGVGVQFIIPSILVIGARSYVTKEMKTTVPSSRSSPFRAWFWPFAMLGWSAFTIFNVTVNLFHSSLH</sequence>
<keyword evidence="5" id="KW-0325">Glycoprotein</keyword>
<dbReference type="PANTHER" id="PTHR16189">
    <property type="entry name" value="TRANSMEMBRANE PROTEIN 104-RELATED"/>
    <property type="match status" value="1"/>
</dbReference>
<feature type="transmembrane region" description="Helical" evidence="8">
    <location>
        <begin position="179"/>
        <end position="200"/>
    </location>
</feature>
<dbReference type="Pfam" id="PF01490">
    <property type="entry name" value="Aa_trans"/>
    <property type="match status" value="1"/>
</dbReference>
<evidence type="ECO:0000256" key="5">
    <source>
        <dbReference type="ARBA" id="ARBA00023180"/>
    </source>
</evidence>
<name>A0AA39LHP1_9BILA</name>
<comment type="caution">
    <text evidence="10">The sequence shown here is derived from an EMBL/GenBank/DDBJ whole genome shotgun (WGS) entry which is preliminary data.</text>
</comment>
<evidence type="ECO:0000313" key="10">
    <source>
        <dbReference type="EMBL" id="KAK0397623.1"/>
    </source>
</evidence>
<keyword evidence="2 8" id="KW-0812">Transmembrane</keyword>
<feature type="domain" description="Amino acid transporter transmembrane" evidence="9">
    <location>
        <begin position="14"/>
        <end position="492"/>
    </location>
</feature>
<feature type="transmembrane region" description="Helical" evidence="8">
    <location>
        <begin position="212"/>
        <end position="230"/>
    </location>
</feature>
<dbReference type="PANTHER" id="PTHR16189:SF0">
    <property type="entry name" value="TRANSMEMBRANE PROTEIN 104"/>
    <property type="match status" value="1"/>
</dbReference>
<evidence type="ECO:0000259" key="9">
    <source>
        <dbReference type="Pfam" id="PF01490"/>
    </source>
</evidence>
<evidence type="ECO:0000256" key="4">
    <source>
        <dbReference type="ARBA" id="ARBA00023136"/>
    </source>
</evidence>
<evidence type="ECO:0000313" key="11">
    <source>
        <dbReference type="Proteomes" id="UP001175271"/>
    </source>
</evidence>
<keyword evidence="3 8" id="KW-1133">Transmembrane helix</keyword>
<evidence type="ECO:0000256" key="1">
    <source>
        <dbReference type="ARBA" id="ARBA00004141"/>
    </source>
</evidence>